<sequence length="100" mass="11113">MPDENKIQVQVCYSSGDAVSLLNVSVPLGASVRQAIDSSCILEQHPELNLNTLKIGVYGKLKDESAVLHEGDRVEIYRPLLADPMEARRRRAQKQQKLAV</sequence>
<dbReference type="InterPro" id="IPR016155">
    <property type="entry name" value="Mopterin_synth/thiamin_S_b"/>
</dbReference>
<evidence type="ECO:0000256" key="2">
    <source>
        <dbReference type="HAMAP-Rule" id="MF_00460"/>
    </source>
</evidence>
<evidence type="ECO:0000313" key="3">
    <source>
        <dbReference type="EMBL" id="MBC3810809.1"/>
    </source>
</evidence>
<dbReference type="InterPro" id="IPR005346">
    <property type="entry name" value="RnfH"/>
</dbReference>
<dbReference type="Pfam" id="PF03658">
    <property type="entry name" value="Ub-RnfH"/>
    <property type="match status" value="1"/>
</dbReference>
<gene>
    <name evidence="3" type="ORF">H8K26_05085</name>
</gene>
<keyword evidence="4" id="KW-1185">Reference proteome</keyword>
<accession>A0ABR6XES2</accession>
<dbReference type="HAMAP" id="MF_00460">
    <property type="entry name" value="UPF0125_RnfH"/>
    <property type="match status" value="1"/>
</dbReference>
<dbReference type="SUPFAM" id="SSF54285">
    <property type="entry name" value="MoaD/ThiS"/>
    <property type="match status" value="1"/>
</dbReference>
<dbReference type="Proteomes" id="UP000637632">
    <property type="component" value="Unassembled WGS sequence"/>
</dbReference>
<dbReference type="PANTHER" id="PTHR37483">
    <property type="entry name" value="UPF0125 PROTEIN RATB"/>
    <property type="match status" value="1"/>
</dbReference>
<dbReference type="InterPro" id="IPR037021">
    <property type="entry name" value="RnfH_sf"/>
</dbReference>
<comment type="caution">
    <text evidence="3">The sequence shown here is derived from an EMBL/GenBank/DDBJ whole genome shotgun (WGS) entry which is preliminary data.</text>
</comment>
<evidence type="ECO:0000313" key="4">
    <source>
        <dbReference type="Proteomes" id="UP000637632"/>
    </source>
</evidence>
<dbReference type="PANTHER" id="PTHR37483:SF1">
    <property type="entry name" value="UPF0125 PROTEIN RATB"/>
    <property type="match status" value="1"/>
</dbReference>
<reference evidence="3 4" key="1">
    <citation type="submission" date="2020-08" db="EMBL/GenBank/DDBJ databases">
        <title>Novel species isolated from subtropical streams in China.</title>
        <authorList>
            <person name="Lu H."/>
        </authorList>
    </citation>
    <scope>NUCLEOTIDE SEQUENCE [LARGE SCALE GENOMIC DNA]</scope>
    <source>
        <strain evidence="3 4">CCTCC AB 2015119</strain>
    </source>
</reference>
<proteinExistence type="inferred from homology"/>
<dbReference type="NCBIfam" id="NF002490">
    <property type="entry name" value="PRK01777.1"/>
    <property type="match status" value="1"/>
</dbReference>
<name>A0ABR6XES2_9BURK</name>
<organism evidence="3 4">
    <name type="scientific">Undibacterium aquatile</name>
    <dbReference type="NCBI Taxonomy" id="1537398"/>
    <lineage>
        <taxon>Bacteria</taxon>
        <taxon>Pseudomonadati</taxon>
        <taxon>Pseudomonadota</taxon>
        <taxon>Betaproteobacteria</taxon>
        <taxon>Burkholderiales</taxon>
        <taxon>Oxalobacteraceae</taxon>
        <taxon>Undibacterium</taxon>
    </lineage>
</organism>
<dbReference type="RefSeq" id="WP_190477845.1">
    <property type="nucleotide sequence ID" value="NZ_JACOFT010000002.1"/>
</dbReference>
<evidence type="ECO:0000256" key="1">
    <source>
        <dbReference type="ARBA" id="ARBA00010645"/>
    </source>
</evidence>
<dbReference type="EMBL" id="JACOFT010000002">
    <property type="protein sequence ID" value="MBC3810809.1"/>
    <property type="molecule type" value="Genomic_DNA"/>
</dbReference>
<comment type="similarity">
    <text evidence="1 2">Belongs to the UPF0125 (RnfH) family.</text>
</comment>
<protein>
    <recommendedName>
        <fullName evidence="2">UPF0125 protein H8K26_05085</fullName>
    </recommendedName>
</protein>
<dbReference type="Gene3D" id="3.10.20.280">
    <property type="entry name" value="RnfH-like"/>
    <property type="match status" value="1"/>
</dbReference>